<dbReference type="AlphaFoldDB" id="A0A2N3VGE8"/>
<gene>
    <name evidence="2" type="ORF">ATK86_5120</name>
</gene>
<dbReference type="EMBL" id="PJMW01000002">
    <property type="protein sequence ID" value="PKV80687.1"/>
    <property type="molecule type" value="Genomic_DNA"/>
</dbReference>
<name>A0A2N3VGE8_9NOCA</name>
<evidence type="ECO:0000256" key="1">
    <source>
        <dbReference type="SAM" id="MobiDB-lite"/>
    </source>
</evidence>
<proteinExistence type="predicted"/>
<organism evidence="2 3">
    <name type="scientific">Nocardia fluminea</name>
    <dbReference type="NCBI Taxonomy" id="134984"/>
    <lineage>
        <taxon>Bacteria</taxon>
        <taxon>Bacillati</taxon>
        <taxon>Actinomycetota</taxon>
        <taxon>Actinomycetes</taxon>
        <taxon>Mycobacteriales</taxon>
        <taxon>Nocardiaceae</taxon>
        <taxon>Nocardia</taxon>
    </lineage>
</organism>
<evidence type="ECO:0000313" key="3">
    <source>
        <dbReference type="Proteomes" id="UP000233766"/>
    </source>
</evidence>
<dbReference type="PROSITE" id="PS51257">
    <property type="entry name" value="PROKAR_LIPOPROTEIN"/>
    <property type="match status" value="1"/>
</dbReference>
<feature type="region of interest" description="Disordered" evidence="1">
    <location>
        <begin position="52"/>
        <end position="83"/>
    </location>
</feature>
<dbReference type="RefSeq" id="WP_101466574.1">
    <property type="nucleotide sequence ID" value="NZ_PJMW01000002.1"/>
</dbReference>
<reference evidence="2 3" key="1">
    <citation type="submission" date="2017-12" db="EMBL/GenBank/DDBJ databases">
        <title>Sequencing the genomes of 1000 Actinobacteria strains.</title>
        <authorList>
            <person name="Klenk H.-P."/>
        </authorList>
    </citation>
    <scope>NUCLEOTIDE SEQUENCE [LARGE SCALE GENOMIC DNA]</scope>
    <source>
        <strain evidence="2 3">DSM 44489</strain>
    </source>
</reference>
<protein>
    <submittedName>
        <fullName evidence="2">Uncharacterized protein</fullName>
    </submittedName>
</protein>
<evidence type="ECO:0000313" key="2">
    <source>
        <dbReference type="EMBL" id="PKV80687.1"/>
    </source>
</evidence>
<dbReference type="Proteomes" id="UP000233766">
    <property type="component" value="Unassembled WGS sequence"/>
</dbReference>
<dbReference type="OrthoDB" id="4569302at2"/>
<keyword evidence="3" id="KW-1185">Reference proteome</keyword>
<accession>A0A2N3VGE8</accession>
<sequence length="280" mass="28612">MAAIRKIWIGAVAGVTIVLAGCGSGDPQPPGSSSVRPTTTITAPVSVATPSVAPAVTPAGRPGAGSPGALAPSVGASTAPAKTAGPPELATGIVVLRTVTLSGIPVPGVPVYLSLQQPCDPSGNDIPVGETAETLRRDAVTDEQGRAAFVTEIGCYRFGMTAPAGTNPVPEGMHSLFLVTPGGTATGQLRFQDTPPEPAPACAESTIETELGVDAGPVATIADCDGQWGVIRRDTPGDNQRLITRTSGTWTTYVRFPHDICWSSAVTDGVPERLRTYFNC</sequence>
<feature type="compositionally biased region" description="Low complexity" evidence="1">
    <location>
        <begin position="52"/>
        <end position="61"/>
    </location>
</feature>
<comment type="caution">
    <text evidence="2">The sequence shown here is derived from an EMBL/GenBank/DDBJ whole genome shotgun (WGS) entry which is preliminary data.</text>
</comment>
<feature type="compositionally biased region" description="Low complexity" evidence="1">
    <location>
        <begin position="67"/>
        <end position="77"/>
    </location>
</feature>